<keyword evidence="2" id="KW-1185">Reference proteome</keyword>
<protein>
    <submittedName>
        <fullName evidence="1">Uncharacterized protein</fullName>
    </submittedName>
</protein>
<sequence>MSRHAVKEIAEDNRSIDINKFNRSGLCNDGLTTSWVWSRRGEEVARINVISGHETITLSYRCREHGGEWEDILQPISLAYTSCNYGSHRPWFVCPRCQKRVGKLYAGGKRFYCRHCYNLSYQTQRETTAFRLLTKVQKLRDRLGSTANTSEPIGPKPKGMHWKTYYQLKKKAEHCEGIMWGAAAKQLGLTSFC</sequence>
<accession>A0ABT8QRL5</accession>
<comment type="caution">
    <text evidence="1">The sequence shown here is derived from an EMBL/GenBank/DDBJ whole genome shotgun (WGS) entry which is preliminary data.</text>
</comment>
<dbReference type="Proteomes" id="UP001176021">
    <property type="component" value="Unassembled WGS sequence"/>
</dbReference>
<gene>
    <name evidence="1" type="ORF">M8H41_11630</name>
</gene>
<evidence type="ECO:0000313" key="1">
    <source>
        <dbReference type="EMBL" id="MDO0823502.1"/>
    </source>
</evidence>
<reference evidence="1" key="1">
    <citation type="submission" date="2022-05" db="EMBL/GenBank/DDBJ databases">
        <title>Expanded diversity of anoxic marine methylotrophy in a Black Sea sulfate reducing microorganism.</title>
        <authorList>
            <person name="Fischer P.Q."/>
            <person name="Stams A.J.M."/>
            <person name="Villanueva L."/>
            <person name="Sousa D.Z."/>
        </authorList>
    </citation>
    <scope>NUCLEOTIDE SEQUENCE</scope>
    <source>
        <strain evidence="1">P130</strain>
    </source>
</reference>
<dbReference type="EMBL" id="JAMJEV010000008">
    <property type="protein sequence ID" value="MDO0823502.1"/>
    <property type="molecule type" value="Genomic_DNA"/>
</dbReference>
<name>A0ABT8QRL5_9FIRM</name>
<proteinExistence type="predicted"/>
<evidence type="ECO:0000313" key="2">
    <source>
        <dbReference type="Proteomes" id="UP001176021"/>
    </source>
</evidence>
<dbReference type="RefSeq" id="WP_302048844.1">
    <property type="nucleotide sequence ID" value="NZ_JAMJEV010000008.1"/>
</dbReference>
<organism evidence="1 2">
    <name type="scientific">Desulfosporosinus nitroreducens</name>
    <dbReference type="NCBI Taxonomy" id="2018668"/>
    <lineage>
        <taxon>Bacteria</taxon>
        <taxon>Bacillati</taxon>
        <taxon>Bacillota</taxon>
        <taxon>Clostridia</taxon>
        <taxon>Eubacteriales</taxon>
        <taxon>Desulfitobacteriaceae</taxon>
        <taxon>Desulfosporosinus</taxon>
    </lineage>
</organism>